<sequence length="300" mass="32549">MCPGSSWGVQCFAQGHFDLQLMGRAGIEPTTLGLQDDPLTPLSYSRPDLVVKSPPVVPVGEKWEDKNGGGREGRMEGCRSRDEEGVNGPSPPRPLLTLTDRSAAKLIGDQANGGAAASSAFVSFFPVAVTTRRMVANLRLILVVVSSSDGYRLPSARSRQLGEELAWRPVPELAPRSPSRTAWWCVHCSPAVHRHSVAVFPGGHRSLMRHGDSSSRAIWHPAERSPQIHQAHRPEGLRSMPGVYKRSLLKLGPEPKSPVVPTSHAAPPAFVAPPLWPLCSNHKSDPFMTTATFPQHNVND</sequence>
<protein>
    <submittedName>
        <fullName evidence="2">Uncharacterized protein</fullName>
    </submittedName>
</protein>
<accession>A0A4Z2IEU6</accession>
<proteinExistence type="predicted"/>
<organism evidence="2 3">
    <name type="scientific">Liparis tanakae</name>
    <name type="common">Tanaka's snailfish</name>
    <dbReference type="NCBI Taxonomy" id="230148"/>
    <lineage>
        <taxon>Eukaryota</taxon>
        <taxon>Metazoa</taxon>
        <taxon>Chordata</taxon>
        <taxon>Craniata</taxon>
        <taxon>Vertebrata</taxon>
        <taxon>Euteleostomi</taxon>
        <taxon>Actinopterygii</taxon>
        <taxon>Neopterygii</taxon>
        <taxon>Teleostei</taxon>
        <taxon>Neoteleostei</taxon>
        <taxon>Acanthomorphata</taxon>
        <taxon>Eupercaria</taxon>
        <taxon>Perciformes</taxon>
        <taxon>Cottioidei</taxon>
        <taxon>Cottales</taxon>
        <taxon>Liparidae</taxon>
        <taxon>Liparis</taxon>
    </lineage>
</organism>
<gene>
    <name evidence="2" type="ORF">EYF80_013331</name>
</gene>
<keyword evidence="3" id="KW-1185">Reference proteome</keyword>
<evidence type="ECO:0000256" key="1">
    <source>
        <dbReference type="SAM" id="MobiDB-lite"/>
    </source>
</evidence>
<name>A0A4Z2IEU6_9TELE</name>
<dbReference type="EMBL" id="SRLO01000093">
    <property type="protein sequence ID" value="TNN76466.1"/>
    <property type="molecule type" value="Genomic_DNA"/>
</dbReference>
<dbReference type="AlphaFoldDB" id="A0A4Z2IEU6"/>
<feature type="region of interest" description="Disordered" evidence="1">
    <location>
        <begin position="60"/>
        <end position="95"/>
    </location>
</feature>
<feature type="compositionally biased region" description="Basic and acidic residues" evidence="1">
    <location>
        <begin position="61"/>
        <end position="84"/>
    </location>
</feature>
<dbReference type="Proteomes" id="UP000314294">
    <property type="component" value="Unassembled WGS sequence"/>
</dbReference>
<evidence type="ECO:0000313" key="2">
    <source>
        <dbReference type="EMBL" id="TNN76466.1"/>
    </source>
</evidence>
<comment type="caution">
    <text evidence="2">The sequence shown here is derived from an EMBL/GenBank/DDBJ whole genome shotgun (WGS) entry which is preliminary data.</text>
</comment>
<reference evidence="2 3" key="1">
    <citation type="submission" date="2019-03" db="EMBL/GenBank/DDBJ databases">
        <title>First draft genome of Liparis tanakae, snailfish: a comprehensive survey of snailfish specific genes.</title>
        <authorList>
            <person name="Kim W."/>
            <person name="Song I."/>
            <person name="Jeong J.-H."/>
            <person name="Kim D."/>
            <person name="Kim S."/>
            <person name="Ryu S."/>
            <person name="Song J.Y."/>
            <person name="Lee S.K."/>
        </authorList>
    </citation>
    <scope>NUCLEOTIDE SEQUENCE [LARGE SCALE GENOMIC DNA]</scope>
    <source>
        <tissue evidence="2">Muscle</tissue>
    </source>
</reference>
<evidence type="ECO:0000313" key="3">
    <source>
        <dbReference type="Proteomes" id="UP000314294"/>
    </source>
</evidence>